<keyword evidence="6" id="KW-0012">Acyltransferase</keyword>
<keyword evidence="2" id="KW-1003">Cell membrane</keyword>
<organism evidence="7">
    <name type="scientific">Curvibacter symbiont subsp. Hydra magnipapillata</name>
    <dbReference type="NCBI Taxonomy" id="667019"/>
    <lineage>
        <taxon>Bacteria</taxon>
        <taxon>Pseudomonadati</taxon>
        <taxon>Pseudomonadota</taxon>
        <taxon>Betaproteobacteria</taxon>
        <taxon>Burkholderiales</taxon>
        <taxon>Comamonadaceae</taxon>
        <taxon>Curvibacter</taxon>
    </lineage>
</organism>
<dbReference type="AlphaFoldDB" id="C9Y820"/>
<evidence type="ECO:0000256" key="2">
    <source>
        <dbReference type="ARBA" id="ARBA00022475"/>
    </source>
</evidence>
<dbReference type="EMBL" id="FN543104">
    <property type="protein sequence ID" value="CBA27524.1"/>
    <property type="molecule type" value="Genomic_DNA"/>
</dbReference>
<evidence type="ECO:0000256" key="4">
    <source>
        <dbReference type="ARBA" id="ARBA00022679"/>
    </source>
</evidence>
<evidence type="ECO:0000256" key="6">
    <source>
        <dbReference type="ARBA" id="ARBA00023315"/>
    </source>
</evidence>
<evidence type="ECO:0000313" key="7">
    <source>
        <dbReference type="EMBL" id="CBA27524.1"/>
    </source>
</evidence>
<dbReference type="GO" id="GO:0016746">
    <property type="term" value="F:acyltransferase activity"/>
    <property type="evidence" value="ECO:0007669"/>
    <property type="project" value="UniProtKB-KW"/>
</dbReference>
<dbReference type="InterPro" id="IPR004960">
    <property type="entry name" value="LipA_acyltrans"/>
</dbReference>
<accession>C9Y820</accession>
<evidence type="ECO:0000256" key="5">
    <source>
        <dbReference type="ARBA" id="ARBA00023136"/>
    </source>
</evidence>
<evidence type="ECO:0000256" key="1">
    <source>
        <dbReference type="ARBA" id="ARBA00004533"/>
    </source>
</evidence>
<proteinExistence type="predicted"/>
<dbReference type="Pfam" id="PF03279">
    <property type="entry name" value="Lip_A_acyltrans"/>
    <property type="match status" value="1"/>
</dbReference>
<protein>
    <recommendedName>
        <fullName evidence="8">Lipid A biosynthesis acyltransferase</fullName>
    </recommendedName>
</protein>
<name>C9Y820_CURXX</name>
<dbReference type="NCBIfam" id="NF006487">
    <property type="entry name" value="PRK08905.1"/>
    <property type="match status" value="1"/>
</dbReference>
<comment type="subcellular location">
    <subcellularLocation>
        <location evidence="1">Cell inner membrane</location>
    </subcellularLocation>
</comment>
<dbReference type="PANTHER" id="PTHR30606:SF10">
    <property type="entry name" value="PHOSPHATIDYLINOSITOL MANNOSIDE ACYLTRANSFERASE"/>
    <property type="match status" value="1"/>
</dbReference>
<keyword evidence="5" id="KW-0472">Membrane</keyword>
<dbReference type="PANTHER" id="PTHR30606">
    <property type="entry name" value="LIPID A BIOSYNTHESIS LAUROYL ACYLTRANSFERASE"/>
    <property type="match status" value="1"/>
</dbReference>
<evidence type="ECO:0008006" key="8">
    <source>
        <dbReference type="Google" id="ProtNLM"/>
    </source>
</evidence>
<evidence type="ECO:0000256" key="3">
    <source>
        <dbReference type="ARBA" id="ARBA00022519"/>
    </source>
</evidence>
<dbReference type="CDD" id="cd07984">
    <property type="entry name" value="LPLAT_LABLAT-like"/>
    <property type="match status" value="1"/>
</dbReference>
<keyword evidence="3" id="KW-0997">Cell inner membrane</keyword>
<dbReference type="GO" id="GO:0005886">
    <property type="term" value="C:plasma membrane"/>
    <property type="evidence" value="ECO:0007669"/>
    <property type="project" value="UniProtKB-SubCell"/>
</dbReference>
<dbReference type="PIRSF" id="PIRSF026649">
    <property type="entry name" value="MsbB"/>
    <property type="match status" value="1"/>
</dbReference>
<dbReference type="GO" id="GO:0009247">
    <property type="term" value="P:glycolipid biosynthetic process"/>
    <property type="evidence" value="ECO:0007669"/>
    <property type="project" value="UniProtKB-ARBA"/>
</dbReference>
<sequence>MAFVFQFLSRWPLWLLHRLGAVCGWLVYALSPGYRSRLQDNASQAGILDADRRKAVAAAGRMVMELPRLWLGAPVPVMWDGAHHFEQALAEQRGIIFLTPHLGSFEVTAQAYASRFGVSGAPMTVLYRPARHAWLRRIIEASRARPGLHTAPANLAGVKQLIKALRSGQCVGLLPDQVPPEGQGAWVPFFARDAYTMTLAARLAQQTGARLVLAWGERLPDGAGYKVCVRPYELALSLDLTEATAQINAAMEQVIRELPSQYLWGYARYKQPRRPDLAVGQESHKE</sequence>
<reference evidence="7" key="1">
    <citation type="journal article" date="2010" name="Nature">
        <title>The dynamic genome of Hydra.</title>
        <authorList>
            <person name="Chapman J.A."/>
            <person name="Kirkness E.F."/>
            <person name="Simakov O."/>
            <person name="Hampson S.E."/>
            <person name="Mitros T."/>
            <person name="Weinmaier T."/>
            <person name="Rattei T."/>
            <person name="Balasubramanian P.G."/>
            <person name="Borman J."/>
            <person name="Busam D."/>
            <person name="Disbennett K."/>
            <person name="Pfannkoch C."/>
            <person name="Sumin N."/>
            <person name="Sutton G."/>
            <person name="Viswanathan L."/>
            <person name="Walenz B."/>
            <person name="Goodstein D.M."/>
            <person name="Hellsten U."/>
            <person name="Kawashima T."/>
            <person name="Prochnik S.E."/>
            <person name="Putnam N.H."/>
            <person name="Shu S."/>
            <person name="Blumberg B."/>
            <person name="Dana C.E."/>
            <person name="Gee L."/>
            <person name="Kibler D.F."/>
            <person name="Law L."/>
            <person name="Lindgens D."/>
            <person name="Martinez D.E."/>
            <person name="Peng J."/>
            <person name="Wigge P.A."/>
            <person name="Bertulat B."/>
            <person name="Guder C."/>
            <person name="Nakamura Y."/>
            <person name="Ozbek S."/>
            <person name="Watanabe H."/>
            <person name="Khalturin K."/>
            <person name="Hemmrich G."/>
            <person name="Franke A."/>
            <person name="Augustin R."/>
            <person name="Fraune S."/>
            <person name="Hayakawa E."/>
            <person name="Hayakawa S."/>
            <person name="Hirose M."/>
            <person name="Hwang J."/>
            <person name="Ikeo K."/>
            <person name="Nishimiya-Fujisawa C."/>
            <person name="Ogura A."/>
            <person name="Takahashi T."/>
            <person name="Steinmetz P.R."/>
            <person name="Zhang X."/>
            <person name="Aufschnaiter R."/>
            <person name="Eder M.K."/>
            <person name="Gorny A.K."/>
            <person name="Salvenmoser W."/>
            <person name="Heimberg A.M."/>
            <person name="Wheeler B.M."/>
            <person name="Peterson K.J."/>
            <person name="Boettger A."/>
            <person name="Tischler P."/>
            <person name="Wolf A."/>
            <person name="Gojobori T."/>
            <person name="Remington K.A."/>
            <person name="Strausberg R.L."/>
            <person name="Venter J."/>
            <person name="Technau U."/>
            <person name="Hobmayer B."/>
            <person name="Bosch T.C."/>
            <person name="Holstein T.W."/>
            <person name="Fujisawa T."/>
            <person name="Bode H.R."/>
            <person name="David C.N."/>
            <person name="Rokhsar D.S."/>
            <person name="Steele R.E."/>
        </authorList>
    </citation>
    <scope>NUCLEOTIDE SEQUENCE</scope>
</reference>
<gene>
    <name evidence="7" type="ORF">Csp_A02710</name>
</gene>
<keyword evidence="4" id="KW-0808">Transferase</keyword>